<dbReference type="InterPro" id="IPR001128">
    <property type="entry name" value="Cyt_P450"/>
</dbReference>
<evidence type="ECO:0000256" key="3">
    <source>
        <dbReference type="ARBA" id="ARBA00022617"/>
    </source>
</evidence>
<dbReference type="InterPro" id="IPR050121">
    <property type="entry name" value="Cytochrome_P450_monoxygenase"/>
</dbReference>
<dbReference type="AlphaFoldDB" id="W9VQ45"/>
<dbReference type="RefSeq" id="XP_007751222.1">
    <property type="nucleotide sequence ID" value="XM_007753032.1"/>
</dbReference>
<evidence type="ECO:0000256" key="1">
    <source>
        <dbReference type="ARBA" id="ARBA00001971"/>
    </source>
</evidence>
<dbReference type="GO" id="GO:0005506">
    <property type="term" value="F:iron ion binding"/>
    <property type="evidence" value="ECO:0007669"/>
    <property type="project" value="InterPro"/>
</dbReference>
<dbReference type="GO" id="GO:0020037">
    <property type="term" value="F:heme binding"/>
    <property type="evidence" value="ECO:0007669"/>
    <property type="project" value="InterPro"/>
</dbReference>
<keyword evidence="8" id="KW-1185">Reference proteome</keyword>
<evidence type="ECO:0000256" key="2">
    <source>
        <dbReference type="ARBA" id="ARBA00010617"/>
    </source>
</evidence>
<reference evidence="7 8" key="1">
    <citation type="submission" date="2013-03" db="EMBL/GenBank/DDBJ databases">
        <title>The Genome Sequence of Cladophialophora psammophila CBS 110553.</title>
        <authorList>
            <consortium name="The Broad Institute Genomics Platform"/>
            <person name="Cuomo C."/>
            <person name="de Hoog S."/>
            <person name="Gorbushina A."/>
            <person name="Walker B."/>
            <person name="Young S.K."/>
            <person name="Zeng Q."/>
            <person name="Gargeya S."/>
            <person name="Fitzgerald M."/>
            <person name="Haas B."/>
            <person name="Abouelleil A."/>
            <person name="Allen A.W."/>
            <person name="Alvarado L."/>
            <person name="Arachchi H.M."/>
            <person name="Berlin A.M."/>
            <person name="Chapman S.B."/>
            <person name="Gainer-Dewar J."/>
            <person name="Goldberg J."/>
            <person name="Griggs A."/>
            <person name="Gujja S."/>
            <person name="Hansen M."/>
            <person name="Howarth C."/>
            <person name="Imamovic A."/>
            <person name="Ireland A."/>
            <person name="Larimer J."/>
            <person name="McCowan C."/>
            <person name="Murphy C."/>
            <person name="Pearson M."/>
            <person name="Poon T.W."/>
            <person name="Priest M."/>
            <person name="Roberts A."/>
            <person name="Saif S."/>
            <person name="Shea T."/>
            <person name="Sisk P."/>
            <person name="Sykes S."/>
            <person name="Wortman J."/>
            <person name="Nusbaum C."/>
            <person name="Birren B."/>
        </authorList>
    </citation>
    <scope>NUCLEOTIDE SEQUENCE [LARGE SCALE GENOMIC DNA]</scope>
    <source>
        <strain evidence="7 8">CBS 110553</strain>
    </source>
</reference>
<protein>
    <recommendedName>
        <fullName evidence="9">Cytochrome P450 oxidoreductase</fullName>
    </recommendedName>
</protein>
<keyword evidence="3" id="KW-0349">Heme</keyword>
<dbReference type="InterPro" id="IPR036396">
    <property type="entry name" value="Cyt_P450_sf"/>
</dbReference>
<keyword evidence="5" id="KW-0408">Iron</keyword>
<dbReference type="SUPFAM" id="SSF48264">
    <property type="entry name" value="Cytochrome P450"/>
    <property type="match status" value="1"/>
</dbReference>
<proteinExistence type="inferred from homology"/>
<dbReference type="Proteomes" id="UP000019471">
    <property type="component" value="Unassembled WGS sequence"/>
</dbReference>
<dbReference type="InterPro" id="IPR002401">
    <property type="entry name" value="Cyt_P450_E_grp-I"/>
</dbReference>
<organism evidence="7 8">
    <name type="scientific">Cladophialophora psammophila CBS 110553</name>
    <dbReference type="NCBI Taxonomy" id="1182543"/>
    <lineage>
        <taxon>Eukaryota</taxon>
        <taxon>Fungi</taxon>
        <taxon>Dikarya</taxon>
        <taxon>Ascomycota</taxon>
        <taxon>Pezizomycotina</taxon>
        <taxon>Eurotiomycetes</taxon>
        <taxon>Chaetothyriomycetidae</taxon>
        <taxon>Chaetothyriales</taxon>
        <taxon>Herpotrichiellaceae</taxon>
        <taxon>Cladophialophora</taxon>
    </lineage>
</organism>
<dbReference type="PANTHER" id="PTHR24305:SF210">
    <property type="entry name" value="CYTOCHROME P450 MONOOXYGENASE ASQL-RELATED"/>
    <property type="match status" value="1"/>
</dbReference>
<dbReference type="Pfam" id="PF00067">
    <property type="entry name" value="p450"/>
    <property type="match status" value="1"/>
</dbReference>
<dbReference type="STRING" id="1182543.W9VQ45"/>
<dbReference type="HOGENOM" id="CLU_001570_14_11_1"/>
<evidence type="ECO:0008006" key="9">
    <source>
        <dbReference type="Google" id="ProtNLM"/>
    </source>
</evidence>
<keyword evidence="6" id="KW-0560">Oxidoreductase</keyword>
<evidence type="ECO:0000256" key="6">
    <source>
        <dbReference type="ARBA" id="ARBA00023033"/>
    </source>
</evidence>
<dbReference type="PANTHER" id="PTHR24305">
    <property type="entry name" value="CYTOCHROME P450"/>
    <property type="match status" value="1"/>
</dbReference>
<evidence type="ECO:0000313" key="7">
    <source>
        <dbReference type="EMBL" id="EXJ57673.1"/>
    </source>
</evidence>
<dbReference type="eggNOG" id="KOG0157">
    <property type="taxonomic scope" value="Eukaryota"/>
</dbReference>
<evidence type="ECO:0000256" key="5">
    <source>
        <dbReference type="ARBA" id="ARBA00023004"/>
    </source>
</evidence>
<evidence type="ECO:0000256" key="4">
    <source>
        <dbReference type="ARBA" id="ARBA00022723"/>
    </source>
</evidence>
<dbReference type="GeneID" id="19197149"/>
<dbReference type="OrthoDB" id="1470350at2759"/>
<keyword evidence="6" id="KW-0503">Monooxygenase</keyword>
<dbReference type="Gene3D" id="1.10.630.10">
    <property type="entry name" value="Cytochrome P450"/>
    <property type="match status" value="1"/>
</dbReference>
<keyword evidence="4" id="KW-0479">Metal-binding</keyword>
<gene>
    <name evidence="7" type="ORF">A1O5_12463</name>
</gene>
<comment type="similarity">
    <text evidence="2">Belongs to the cytochrome P450 family.</text>
</comment>
<dbReference type="GO" id="GO:0004497">
    <property type="term" value="F:monooxygenase activity"/>
    <property type="evidence" value="ECO:0007669"/>
    <property type="project" value="UniProtKB-KW"/>
</dbReference>
<accession>W9VQ45</accession>
<dbReference type="GO" id="GO:0016705">
    <property type="term" value="F:oxidoreductase activity, acting on paired donors, with incorporation or reduction of molecular oxygen"/>
    <property type="evidence" value="ECO:0007669"/>
    <property type="project" value="InterPro"/>
</dbReference>
<comment type="cofactor">
    <cofactor evidence="1">
        <name>heme</name>
        <dbReference type="ChEBI" id="CHEBI:30413"/>
    </cofactor>
</comment>
<sequence length="256" mass="28957">MADERNHPRQRRALAHAFSKRALMEQEDILLGYVRKFISRLEGFARDGTPVNLVNWFNYTTFDIIGDLSFGEPFGCLAEGEGSESAHWVVLIYESIKSGAIEQATRRFARAGSLLQREKTIRRMETPTDHKDFLWYILRQREKKNEVSDDEVIMNAALFIVAGSETTATLLRGIMNQLLRNKAIFEKLKAEIRGSIKTADDLVMANLEKLPYMDACLEEALRIFPPVPVGLLRIVPEGGSMIDGHFIPAGVSIREC</sequence>
<evidence type="ECO:0000313" key="8">
    <source>
        <dbReference type="Proteomes" id="UP000019471"/>
    </source>
</evidence>
<name>W9VQ45_9EURO</name>
<dbReference type="EMBL" id="AMGX01000034">
    <property type="protein sequence ID" value="EXJ57673.1"/>
    <property type="molecule type" value="Genomic_DNA"/>
</dbReference>
<comment type="caution">
    <text evidence="7">The sequence shown here is derived from an EMBL/GenBank/DDBJ whole genome shotgun (WGS) entry which is preliminary data.</text>
</comment>
<dbReference type="PRINTS" id="PR00463">
    <property type="entry name" value="EP450I"/>
</dbReference>